<proteinExistence type="predicted"/>
<dbReference type="OrthoDB" id="8379025at2"/>
<gene>
    <name evidence="2" type="ORF">RG540_CH42050</name>
</gene>
<feature type="chain" id="PRO_5001656205" evidence="1">
    <location>
        <begin position="24"/>
        <end position="158"/>
    </location>
</feature>
<sequence>MKKLLIIVAQALVLMFAPTLAFAQQPQRFSDPEIYEKDYFRKECKTVDFGPVFIKRFDINNDGMLDLVSNQSEVTCDGVRGPRCASEGCRYNFYVQIKEGGYVMVATAQLYHYDFVQYFGNMVFELTMHPRFCGRTDAAPCEMRVRVRGLDFNILSKK</sequence>
<dbReference type="Proteomes" id="UP000028181">
    <property type="component" value="Chromosome I"/>
</dbReference>
<evidence type="ECO:0000313" key="2">
    <source>
        <dbReference type="EMBL" id="CDN50348.1"/>
    </source>
</evidence>
<reference evidence="3" key="1">
    <citation type="journal article" date="2014" name="BMC Genomics">
        <title>Genome sequencing of two Neorhizobium galegae strains reveals a noeT gene responsible for the unusual acetylation of the nodulation factors.</title>
        <authorList>
            <person name="Osterman J."/>
            <person name="Marsh J."/>
            <person name="Laine P.K."/>
            <person name="Zeng Z."/>
            <person name="Alatalo E."/>
            <person name="Sullivan J.T."/>
            <person name="Young J.P."/>
            <person name="Thomas-Oates J."/>
            <person name="Paulin L."/>
            <person name="Lindstrom K."/>
        </authorList>
    </citation>
    <scope>NUCLEOTIDE SEQUENCE [LARGE SCALE GENOMIC DNA]</scope>
    <source>
        <strain evidence="3">HAMBI 540</strain>
    </source>
</reference>
<feature type="signal peptide" evidence="1">
    <location>
        <begin position="1"/>
        <end position="23"/>
    </location>
</feature>
<evidence type="ECO:0000313" key="3">
    <source>
        <dbReference type="Proteomes" id="UP000028181"/>
    </source>
</evidence>
<keyword evidence="3" id="KW-1185">Reference proteome</keyword>
<dbReference type="EMBL" id="HG938353">
    <property type="protein sequence ID" value="CDN50348.1"/>
    <property type="molecule type" value="Genomic_DNA"/>
</dbReference>
<dbReference type="AlphaFoldDB" id="A0A068SVU8"/>
<protein>
    <submittedName>
        <fullName evidence="2">Uncharacterized protein</fullName>
    </submittedName>
</protein>
<keyword evidence="1" id="KW-0732">Signal</keyword>
<dbReference type="eggNOG" id="ENOG5032WM1">
    <property type="taxonomic scope" value="Bacteria"/>
</dbReference>
<evidence type="ECO:0000256" key="1">
    <source>
        <dbReference type="SAM" id="SignalP"/>
    </source>
</evidence>
<dbReference type="HOGENOM" id="CLU_110121_0_0_5"/>
<organism evidence="2 3">
    <name type="scientific">Neorhizobium galegae bv. orientalis str. HAMBI 540</name>
    <dbReference type="NCBI Taxonomy" id="1028800"/>
    <lineage>
        <taxon>Bacteria</taxon>
        <taxon>Pseudomonadati</taxon>
        <taxon>Pseudomonadota</taxon>
        <taxon>Alphaproteobacteria</taxon>
        <taxon>Hyphomicrobiales</taxon>
        <taxon>Rhizobiaceae</taxon>
        <taxon>Rhizobium/Agrobacterium group</taxon>
        <taxon>Neorhizobium</taxon>
    </lineage>
</organism>
<dbReference type="PATRIC" id="fig|1028800.3.peg.4260"/>
<name>A0A068SVU8_NEOGA</name>
<dbReference type="KEGG" id="ngg:RG540_CH42050"/>
<accession>A0A068SVU8</accession>